<keyword evidence="6 11" id="KW-0547">Nucleotide-binding</keyword>
<dbReference type="SMART" id="SM01016">
    <property type="entry name" value="Arg_tRNA_synt_N"/>
    <property type="match status" value="1"/>
</dbReference>
<evidence type="ECO:0000256" key="4">
    <source>
        <dbReference type="ARBA" id="ARBA00022490"/>
    </source>
</evidence>
<dbReference type="InterPro" id="IPR035684">
    <property type="entry name" value="ArgRS_core"/>
</dbReference>
<evidence type="ECO:0000256" key="7">
    <source>
        <dbReference type="ARBA" id="ARBA00022840"/>
    </source>
</evidence>
<keyword evidence="9 11" id="KW-0030">Aminoacyl-tRNA synthetase</keyword>
<evidence type="ECO:0000256" key="10">
    <source>
        <dbReference type="ARBA" id="ARBA00049339"/>
    </source>
</evidence>
<evidence type="ECO:0000256" key="12">
    <source>
        <dbReference type="RuleBase" id="RU363038"/>
    </source>
</evidence>
<evidence type="ECO:0000256" key="9">
    <source>
        <dbReference type="ARBA" id="ARBA00023146"/>
    </source>
</evidence>
<name>A0A0U1QL24_9BACL</name>
<dbReference type="Pfam" id="PF03485">
    <property type="entry name" value="Arg_tRNA_synt_N"/>
    <property type="match status" value="1"/>
</dbReference>
<comment type="similarity">
    <text evidence="2 11 12">Belongs to the class-I aminoacyl-tRNA synthetase family.</text>
</comment>
<dbReference type="PANTHER" id="PTHR11956:SF5">
    <property type="entry name" value="ARGININE--TRNA LIGASE, CYTOPLASMIC"/>
    <property type="match status" value="1"/>
</dbReference>
<dbReference type="NCBIfam" id="TIGR00456">
    <property type="entry name" value="argS"/>
    <property type="match status" value="1"/>
</dbReference>
<keyword evidence="16" id="KW-1185">Reference proteome</keyword>
<dbReference type="FunFam" id="1.10.730.10:FF:000008">
    <property type="entry name" value="Arginine--tRNA ligase"/>
    <property type="match status" value="1"/>
</dbReference>
<dbReference type="HAMAP" id="MF_00123">
    <property type="entry name" value="Arg_tRNA_synth"/>
    <property type="match status" value="1"/>
</dbReference>
<dbReference type="EMBL" id="AFVQ02000194">
    <property type="protein sequence ID" value="KLI01515.1"/>
    <property type="molecule type" value="Genomic_DNA"/>
</dbReference>
<dbReference type="RefSeq" id="WP_010025166.1">
    <property type="nucleotide sequence ID" value="NZ_AFVQ02000194.1"/>
</dbReference>
<dbReference type="InterPro" id="IPR036695">
    <property type="entry name" value="Arg-tRNA-synth_N_sf"/>
</dbReference>
<feature type="domain" description="DALR anticodon binding" evidence="13">
    <location>
        <begin position="437"/>
        <end position="556"/>
    </location>
</feature>
<dbReference type="CDD" id="cd00671">
    <property type="entry name" value="ArgRS_core"/>
    <property type="match status" value="1"/>
</dbReference>
<evidence type="ECO:0000256" key="2">
    <source>
        <dbReference type="ARBA" id="ARBA00005594"/>
    </source>
</evidence>
<dbReference type="Gene3D" id="3.30.1360.70">
    <property type="entry name" value="Arginyl tRNA synthetase N-terminal domain"/>
    <property type="match status" value="1"/>
</dbReference>
<dbReference type="FunFam" id="3.30.1360.70:FF:000003">
    <property type="entry name" value="Arginine--tRNA ligase"/>
    <property type="match status" value="1"/>
</dbReference>
<evidence type="ECO:0000259" key="13">
    <source>
        <dbReference type="SMART" id="SM00836"/>
    </source>
</evidence>
<dbReference type="InterPro" id="IPR014729">
    <property type="entry name" value="Rossmann-like_a/b/a_fold"/>
</dbReference>
<dbReference type="Gene3D" id="1.10.730.10">
    <property type="entry name" value="Isoleucyl-tRNA Synthetase, Domain 1"/>
    <property type="match status" value="1"/>
</dbReference>
<dbReference type="InterPro" id="IPR001278">
    <property type="entry name" value="Arg-tRNA-ligase"/>
</dbReference>
<dbReference type="InterPro" id="IPR005148">
    <property type="entry name" value="Arg-tRNA-synth_N"/>
</dbReference>
<dbReference type="InterPro" id="IPR001412">
    <property type="entry name" value="aa-tRNA-synth_I_CS"/>
</dbReference>
<dbReference type="Pfam" id="PF05746">
    <property type="entry name" value="DALR_1"/>
    <property type="match status" value="1"/>
</dbReference>
<evidence type="ECO:0000256" key="3">
    <source>
        <dbReference type="ARBA" id="ARBA00011245"/>
    </source>
</evidence>
<reference evidence="15 16" key="1">
    <citation type="journal article" date="2011" name="J. Bacteriol.">
        <title>Draft genome sequence of Sporolactobacillus inulinus strain CASD, an efficient D-lactic acid-producing bacterium with high-concentration lactate tolerance capability.</title>
        <authorList>
            <person name="Yu B."/>
            <person name="Su F."/>
            <person name="Wang L."/>
            <person name="Xu K."/>
            <person name="Zhao B."/>
            <person name="Xu P."/>
        </authorList>
    </citation>
    <scope>NUCLEOTIDE SEQUENCE [LARGE SCALE GENOMIC DNA]</scope>
    <source>
        <strain evidence="15 16">CASD</strain>
    </source>
</reference>
<proteinExistence type="inferred from homology"/>
<comment type="catalytic activity">
    <reaction evidence="10 11">
        <text>tRNA(Arg) + L-arginine + ATP = L-arginyl-tRNA(Arg) + AMP + diphosphate</text>
        <dbReference type="Rhea" id="RHEA:20301"/>
        <dbReference type="Rhea" id="RHEA-COMP:9658"/>
        <dbReference type="Rhea" id="RHEA-COMP:9673"/>
        <dbReference type="ChEBI" id="CHEBI:30616"/>
        <dbReference type="ChEBI" id="CHEBI:32682"/>
        <dbReference type="ChEBI" id="CHEBI:33019"/>
        <dbReference type="ChEBI" id="CHEBI:78442"/>
        <dbReference type="ChEBI" id="CHEBI:78513"/>
        <dbReference type="ChEBI" id="CHEBI:456215"/>
        <dbReference type="EC" id="6.1.1.19"/>
    </reaction>
</comment>
<evidence type="ECO:0000256" key="5">
    <source>
        <dbReference type="ARBA" id="ARBA00022598"/>
    </source>
</evidence>
<feature type="short sequence motif" description="'HIGH' region" evidence="11">
    <location>
        <begin position="132"/>
        <end position="142"/>
    </location>
</feature>
<evidence type="ECO:0000259" key="14">
    <source>
        <dbReference type="SMART" id="SM01016"/>
    </source>
</evidence>
<dbReference type="STRING" id="1069536.SINU_13085"/>
<dbReference type="SMART" id="SM00836">
    <property type="entry name" value="DALR_1"/>
    <property type="match status" value="1"/>
</dbReference>
<gene>
    <name evidence="11 15" type="primary">argS</name>
    <name evidence="15" type="ORF">SINU_13085</name>
</gene>
<dbReference type="EC" id="6.1.1.19" evidence="11"/>
<keyword evidence="7 11" id="KW-0067">ATP-binding</keyword>
<dbReference type="SUPFAM" id="SSF47323">
    <property type="entry name" value="Anticodon-binding domain of a subclass of class I aminoacyl-tRNA synthetases"/>
    <property type="match status" value="1"/>
</dbReference>
<evidence type="ECO:0000256" key="1">
    <source>
        <dbReference type="ARBA" id="ARBA00004496"/>
    </source>
</evidence>
<dbReference type="InterPro" id="IPR009080">
    <property type="entry name" value="tRNAsynth_Ia_anticodon-bd"/>
</dbReference>
<evidence type="ECO:0000313" key="15">
    <source>
        <dbReference type="EMBL" id="KLI01515.1"/>
    </source>
</evidence>
<evidence type="ECO:0000256" key="8">
    <source>
        <dbReference type="ARBA" id="ARBA00022917"/>
    </source>
</evidence>
<organism evidence="15 16">
    <name type="scientific">Sporolactobacillus inulinus CASD</name>
    <dbReference type="NCBI Taxonomy" id="1069536"/>
    <lineage>
        <taxon>Bacteria</taxon>
        <taxon>Bacillati</taxon>
        <taxon>Bacillota</taxon>
        <taxon>Bacilli</taxon>
        <taxon>Bacillales</taxon>
        <taxon>Sporolactobacillaceae</taxon>
        <taxon>Sporolactobacillus</taxon>
    </lineage>
</organism>
<dbReference type="GO" id="GO:0004814">
    <property type="term" value="F:arginine-tRNA ligase activity"/>
    <property type="evidence" value="ECO:0007669"/>
    <property type="project" value="UniProtKB-UniRule"/>
</dbReference>
<accession>A0A0U1QL24</accession>
<dbReference type="Proteomes" id="UP000035553">
    <property type="component" value="Unassembled WGS sequence"/>
</dbReference>
<protein>
    <recommendedName>
        <fullName evidence="11">Arginine--tRNA ligase</fullName>
        <ecNumber evidence="11">6.1.1.19</ecNumber>
    </recommendedName>
    <alternativeName>
        <fullName evidence="11">Arginyl-tRNA synthetase</fullName>
        <shortName evidence="11">ArgRS</shortName>
    </alternativeName>
</protein>
<dbReference type="Gene3D" id="3.40.50.620">
    <property type="entry name" value="HUPs"/>
    <property type="match status" value="1"/>
</dbReference>
<dbReference type="GO" id="GO:0005737">
    <property type="term" value="C:cytoplasm"/>
    <property type="evidence" value="ECO:0007669"/>
    <property type="project" value="UniProtKB-SubCell"/>
</dbReference>
<comment type="caution">
    <text evidence="15">The sequence shown here is derived from an EMBL/GenBank/DDBJ whole genome shotgun (WGS) entry which is preliminary data.</text>
</comment>
<dbReference type="SUPFAM" id="SSF52374">
    <property type="entry name" value="Nucleotidylyl transferase"/>
    <property type="match status" value="1"/>
</dbReference>
<dbReference type="PRINTS" id="PR01038">
    <property type="entry name" value="TRNASYNTHARG"/>
</dbReference>
<keyword evidence="5 11" id="KW-0436">Ligase</keyword>
<keyword evidence="8 11" id="KW-0648">Protein biosynthesis</keyword>
<dbReference type="PANTHER" id="PTHR11956">
    <property type="entry name" value="ARGINYL-TRNA SYNTHETASE"/>
    <property type="match status" value="1"/>
</dbReference>
<feature type="domain" description="Arginyl tRNA synthetase N-terminal" evidence="14">
    <location>
        <begin position="9"/>
        <end position="95"/>
    </location>
</feature>
<dbReference type="PROSITE" id="PS00178">
    <property type="entry name" value="AA_TRNA_LIGASE_I"/>
    <property type="match status" value="1"/>
</dbReference>
<comment type="subunit">
    <text evidence="3 11">Monomer.</text>
</comment>
<dbReference type="Pfam" id="PF00750">
    <property type="entry name" value="tRNA-synt_1d"/>
    <property type="match status" value="1"/>
</dbReference>
<dbReference type="SUPFAM" id="SSF55190">
    <property type="entry name" value="Arginyl-tRNA synthetase (ArgRS), N-terminal 'additional' domain"/>
    <property type="match status" value="1"/>
</dbReference>
<dbReference type="OrthoDB" id="9805987at2"/>
<keyword evidence="4 11" id="KW-0963">Cytoplasm</keyword>
<dbReference type="GO" id="GO:0006420">
    <property type="term" value="P:arginyl-tRNA aminoacylation"/>
    <property type="evidence" value="ECO:0007669"/>
    <property type="project" value="UniProtKB-UniRule"/>
</dbReference>
<sequence>MTIVEQVKNQLKEEIIQAVIKAELAAPEEMPDVVLETPKDKAHGDFATNMAMQLARIAKKAPRKIAEEMIACFDKQKGHIRKIDIAGPGFINFFLDNQYLTDLIPTIIKAGDAYGRTDSGQGKHVLVEFVSANPTGSLHLGHGRGAAVGDALCKLLKKAGYDAVPEYYINDGGNQITNLAVSIEVRYLQQLGQEAEIPENGYHGKDIIELAKQLVAKHGDDLAKKTEEERIRFFRNFGVDHLMRGIKKDLTDFRVHFDRWFSERSLYEEHKVEAVLDYLKGKGETYEKDGALWLKTSKYGDDKDRVLVKSDGSYTYFTPDIAYHKDKLDRGFEQLIDVLGADHHGYVPRLKAAIQTLGYNPDQLTVQIIQLVNLFKDGEKVKMSKRTGKAVTMRELMEDVGVDAARYFFAMRSSDSHLDFDLDLAISHSNENPVYYVQYAYARITSMLKRAEAFEQDDLDALDLNLLSGEKEIDLLKKMGDFPSVVAESAQNLAIQHIPNYLFELASCLHSFYNAEKVLDETNVPLSKARVALMKAVRITLKSGMALIGVHAPEKM</sequence>
<dbReference type="AlphaFoldDB" id="A0A0U1QL24"/>
<dbReference type="InterPro" id="IPR008909">
    <property type="entry name" value="DALR_anticod-bd"/>
</dbReference>
<evidence type="ECO:0000256" key="6">
    <source>
        <dbReference type="ARBA" id="ARBA00022741"/>
    </source>
</evidence>
<evidence type="ECO:0000313" key="16">
    <source>
        <dbReference type="Proteomes" id="UP000035553"/>
    </source>
</evidence>
<dbReference type="GO" id="GO:0005524">
    <property type="term" value="F:ATP binding"/>
    <property type="evidence" value="ECO:0007669"/>
    <property type="project" value="UniProtKB-UniRule"/>
</dbReference>
<evidence type="ECO:0000256" key="11">
    <source>
        <dbReference type="HAMAP-Rule" id="MF_00123"/>
    </source>
</evidence>
<dbReference type="FunFam" id="3.40.50.620:FF:000062">
    <property type="entry name" value="Arginine--tRNA ligase"/>
    <property type="match status" value="1"/>
</dbReference>
<comment type="subcellular location">
    <subcellularLocation>
        <location evidence="1 11">Cytoplasm</location>
    </subcellularLocation>
</comment>